<dbReference type="GO" id="GO:0005886">
    <property type="term" value="C:plasma membrane"/>
    <property type="evidence" value="ECO:0007669"/>
    <property type="project" value="UniProtKB-SubCell"/>
</dbReference>
<evidence type="ECO:0000256" key="4">
    <source>
        <dbReference type="ARBA" id="ARBA00023136"/>
    </source>
</evidence>
<evidence type="ECO:0000313" key="7">
    <source>
        <dbReference type="EMBL" id="ROT89701.1"/>
    </source>
</evidence>
<sequence>MGLSAPAALPLSAGGAKPPARFTICTMDRLVGKTTGWWRFGRGSSTASPPGVQGARRVLPFRFARGSNMQEKLYPWRWAILIGMTVLLVSLQFSFIVPGGAAILVMQQYQCEPMMFSMIMSIPYFSGVLFCMAGGVLADRLGLGKVFAAAFVVSLLGAFARCFSADYWTLFASSFFMGMGVAALNANSAKLLRLWFPGTANSFAMGVYTAGMSAGAALAIWYGSRVASIQDAWWFSFGLMVVGVMAWFAVYRKHPDGEHRSVEPVGTYLRVVVRNGHVWAVAIVALLVFGMTNVNGSYMVAAVTTLMGDPSLTAVAGDLSTLNTVIACVASMALPVVFAKLFKNMRAPFIICLVGTAACFALVFFLPYGPLTWALFCIQPMLMASVMPFTKMLPTLLPSVKPEHYGVVGGIQATLQNFGMFLIASYVISPLAIAATGAVDGVPYYQGVYVATAVLCLVAAASLFLFPNVRSSVARKIADEQAAAPDEQAE</sequence>
<evidence type="ECO:0000256" key="3">
    <source>
        <dbReference type="ARBA" id="ARBA00022989"/>
    </source>
</evidence>
<dbReference type="Gene3D" id="1.20.1250.20">
    <property type="entry name" value="MFS general substrate transporter like domains"/>
    <property type="match status" value="2"/>
</dbReference>
<feature type="transmembrane region" description="Helical" evidence="5">
    <location>
        <begin position="78"/>
        <end position="103"/>
    </location>
</feature>
<dbReference type="InterPro" id="IPR020846">
    <property type="entry name" value="MFS_dom"/>
</dbReference>
<evidence type="ECO:0000256" key="1">
    <source>
        <dbReference type="ARBA" id="ARBA00004651"/>
    </source>
</evidence>
<evidence type="ECO:0000259" key="6">
    <source>
        <dbReference type="PROSITE" id="PS50850"/>
    </source>
</evidence>
<dbReference type="SUPFAM" id="SSF103473">
    <property type="entry name" value="MFS general substrate transporter"/>
    <property type="match status" value="1"/>
</dbReference>
<feature type="transmembrane region" description="Helical" evidence="5">
    <location>
        <begin position="418"/>
        <end position="438"/>
    </location>
</feature>
<dbReference type="Proteomes" id="UP000285258">
    <property type="component" value="Unassembled WGS sequence"/>
</dbReference>
<protein>
    <submittedName>
        <fullName evidence="7">MFS transporter</fullName>
    </submittedName>
</protein>
<evidence type="ECO:0000256" key="5">
    <source>
        <dbReference type="SAM" id="Phobius"/>
    </source>
</evidence>
<dbReference type="InterPro" id="IPR036259">
    <property type="entry name" value="MFS_trans_sf"/>
</dbReference>
<comment type="subcellular location">
    <subcellularLocation>
        <location evidence="1">Cell membrane</location>
        <topology evidence="1">Multi-pass membrane protein</topology>
    </subcellularLocation>
</comment>
<gene>
    <name evidence="7" type="ORF">DMP12_08130</name>
</gene>
<feature type="transmembrane region" description="Helical" evidence="5">
    <location>
        <begin position="444"/>
        <end position="466"/>
    </location>
</feature>
<comment type="caution">
    <text evidence="7">The sequence shown here is derived from an EMBL/GenBank/DDBJ whole genome shotgun (WGS) entry which is preliminary data.</text>
</comment>
<dbReference type="GO" id="GO:0022857">
    <property type="term" value="F:transmembrane transporter activity"/>
    <property type="evidence" value="ECO:0007669"/>
    <property type="project" value="InterPro"/>
</dbReference>
<keyword evidence="4 5" id="KW-0472">Membrane</keyword>
<evidence type="ECO:0000313" key="8">
    <source>
        <dbReference type="Proteomes" id="UP000285258"/>
    </source>
</evidence>
<feature type="transmembrane region" description="Helical" evidence="5">
    <location>
        <begin position="278"/>
        <end position="301"/>
    </location>
</feature>
<feature type="transmembrane region" description="Helical" evidence="5">
    <location>
        <begin position="115"/>
        <end position="136"/>
    </location>
</feature>
<feature type="transmembrane region" description="Helical" evidence="5">
    <location>
        <begin position="349"/>
        <end position="367"/>
    </location>
</feature>
<dbReference type="PANTHER" id="PTHR23527:SF1">
    <property type="entry name" value="BLL3282 PROTEIN"/>
    <property type="match status" value="1"/>
</dbReference>
<dbReference type="PANTHER" id="PTHR23527">
    <property type="entry name" value="BLL3282 PROTEIN"/>
    <property type="match status" value="1"/>
</dbReference>
<dbReference type="InterPro" id="IPR052952">
    <property type="entry name" value="MFS-Transporter"/>
</dbReference>
<proteinExistence type="predicted"/>
<feature type="transmembrane region" description="Helical" evidence="5">
    <location>
        <begin position="143"/>
        <end position="161"/>
    </location>
</feature>
<feature type="transmembrane region" description="Helical" evidence="5">
    <location>
        <begin position="233"/>
        <end position="251"/>
    </location>
</feature>
<feature type="domain" description="Major facilitator superfamily (MFS) profile" evidence="6">
    <location>
        <begin position="78"/>
        <end position="470"/>
    </location>
</feature>
<reference evidence="8" key="1">
    <citation type="submission" date="2018-05" db="EMBL/GenBank/DDBJ databases">
        <title>Genome Sequencing of selected type strains of the family Eggerthellaceae.</title>
        <authorList>
            <person name="Danylec N."/>
            <person name="Stoll D.A."/>
            <person name="Doetsch A."/>
            <person name="Huch M."/>
        </authorList>
    </citation>
    <scope>NUCLEOTIDE SEQUENCE [LARGE SCALE GENOMIC DNA]</scope>
    <source>
        <strain evidence="8">DSM 27213</strain>
    </source>
</reference>
<name>A0A423UJY8_9ACTN</name>
<dbReference type="InterPro" id="IPR011701">
    <property type="entry name" value="MFS"/>
</dbReference>
<keyword evidence="2 5" id="KW-0812">Transmembrane</keyword>
<dbReference type="EMBL" id="QIBW01000008">
    <property type="protein sequence ID" value="ROT89701.1"/>
    <property type="molecule type" value="Genomic_DNA"/>
</dbReference>
<dbReference type="Pfam" id="PF07690">
    <property type="entry name" value="MFS_1"/>
    <property type="match status" value="1"/>
</dbReference>
<keyword evidence="3 5" id="KW-1133">Transmembrane helix</keyword>
<evidence type="ECO:0000256" key="2">
    <source>
        <dbReference type="ARBA" id="ARBA00022692"/>
    </source>
</evidence>
<accession>A0A423UJY8</accession>
<dbReference type="AlphaFoldDB" id="A0A423UJY8"/>
<organism evidence="7 8">
    <name type="scientific">Gordonibacter urolithinfaciens</name>
    <dbReference type="NCBI Taxonomy" id="1335613"/>
    <lineage>
        <taxon>Bacteria</taxon>
        <taxon>Bacillati</taxon>
        <taxon>Actinomycetota</taxon>
        <taxon>Coriobacteriia</taxon>
        <taxon>Eggerthellales</taxon>
        <taxon>Eggerthellaceae</taxon>
        <taxon>Gordonibacter</taxon>
    </lineage>
</organism>
<feature type="transmembrane region" description="Helical" evidence="5">
    <location>
        <begin position="373"/>
        <end position="397"/>
    </location>
</feature>
<dbReference type="PROSITE" id="PS50850">
    <property type="entry name" value="MFS"/>
    <property type="match status" value="1"/>
</dbReference>
<feature type="transmembrane region" description="Helical" evidence="5">
    <location>
        <begin position="321"/>
        <end position="342"/>
    </location>
</feature>
<feature type="transmembrane region" description="Helical" evidence="5">
    <location>
        <begin position="198"/>
        <end position="221"/>
    </location>
</feature>
<feature type="transmembrane region" description="Helical" evidence="5">
    <location>
        <begin position="167"/>
        <end position="186"/>
    </location>
</feature>